<accession>A0A6J6NTB4</accession>
<dbReference type="EMBL" id="CAEZXL010000115">
    <property type="protein sequence ID" value="CAB4689707.1"/>
    <property type="molecule type" value="Genomic_DNA"/>
</dbReference>
<name>A0A6J6NTB4_9ZZZZ</name>
<sequence length="63" mass="6737">MFALATIFPAEIRETFAPFFRNVVPAHESPTEITFKAAADPVEPPAGASATIEVLAPPKLVNE</sequence>
<reference evidence="1" key="1">
    <citation type="submission" date="2020-05" db="EMBL/GenBank/DDBJ databases">
        <authorList>
            <person name="Chiriac C."/>
            <person name="Salcher M."/>
            <person name="Ghai R."/>
            <person name="Kavagutti S V."/>
        </authorList>
    </citation>
    <scope>NUCLEOTIDE SEQUENCE</scope>
</reference>
<dbReference type="AlphaFoldDB" id="A0A6J6NTB4"/>
<evidence type="ECO:0000313" key="1">
    <source>
        <dbReference type="EMBL" id="CAB4689707.1"/>
    </source>
</evidence>
<protein>
    <submittedName>
        <fullName evidence="1">Unannotated protein</fullName>
    </submittedName>
</protein>
<proteinExistence type="predicted"/>
<organism evidence="1">
    <name type="scientific">freshwater metagenome</name>
    <dbReference type="NCBI Taxonomy" id="449393"/>
    <lineage>
        <taxon>unclassified sequences</taxon>
        <taxon>metagenomes</taxon>
        <taxon>ecological metagenomes</taxon>
    </lineage>
</organism>
<gene>
    <name evidence="1" type="ORF">UFOPK2373_00718</name>
</gene>